<dbReference type="AlphaFoldDB" id="A0A7I8JKX6"/>
<dbReference type="Proteomes" id="UP001189122">
    <property type="component" value="Unassembled WGS sequence"/>
</dbReference>
<name>A0A7I8JKX6_SPIIN</name>
<sequence length="121" mass="14403">MGRRVVFDGCHPVEQKNGNFAALRRLCHPMERNWMEVGRMSRSFILSTCFCICFSFEKVQEECKMKWKIKNEVEKTELSELSNLQIPYIIFIDNWNILTLPTKLTLLYIRPNNPRTTDVWD</sequence>
<reference evidence="1 2" key="1">
    <citation type="submission" date="2019-12" db="EMBL/GenBank/DDBJ databases">
        <authorList>
            <person name="Scholz U."/>
            <person name="Mascher M."/>
            <person name="Fiebig A."/>
        </authorList>
    </citation>
    <scope>NUCLEOTIDE SEQUENCE</scope>
</reference>
<keyword evidence="2" id="KW-1185">Reference proteome</keyword>
<gene>
    <name evidence="1" type="ORF">SI7747_14016866</name>
</gene>
<protein>
    <submittedName>
        <fullName evidence="1">Uncharacterized protein</fullName>
    </submittedName>
</protein>
<proteinExistence type="predicted"/>
<evidence type="ECO:0000313" key="1">
    <source>
        <dbReference type="EMBL" id="CAA2631218.1"/>
    </source>
</evidence>
<dbReference type="EMBL" id="LR743601">
    <property type="protein sequence ID" value="CAA2631218.1"/>
    <property type="molecule type" value="Genomic_DNA"/>
</dbReference>
<evidence type="ECO:0000313" key="2">
    <source>
        <dbReference type="Proteomes" id="UP001189122"/>
    </source>
</evidence>
<dbReference type="EMBL" id="CACRZD030000014">
    <property type="protein sequence ID" value="CAA6670461.1"/>
    <property type="molecule type" value="Genomic_DNA"/>
</dbReference>
<accession>A0A7I8JKX6</accession>
<organism evidence="1">
    <name type="scientific">Spirodela intermedia</name>
    <name type="common">Intermediate duckweed</name>
    <dbReference type="NCBI Taxonomy" id="51605"/>
    <lineage>
        <taxon>Eukaryota</taxon>
        <taxon>Viridiplantae</taxon>
        <taxon>Streptophyta</taxon>
        <taxon>Embryophyta</taxon>
        <taxon>Tracheophyta</taxon>
        <taxon>Spermatophyta</taxon>
        <taxon>Magnoliopsida</taxon>
        <taxon>Liliopsida</taxon>
        <taxon>Araceae</taxon>
        <taxon>Lemnoideae</taxon>
        <taxon>Spirodela</taxon>
    </lineage>
</organism>